<gene>
    <name evidence="3" type="ORF">BN983_03017</name>
</gene>
<feature type="transmembrane region" description="Helical" evidence="1">
    <location>
        <begin position="6"/>
        <end position="26"/>
    </location>
</feature>
<dbReference type="Gene3D" id="3.40.960.10">
    <property type="entry name" value="VSR Endonuclease"/>
    <property type="match status" value="1"/>
</dbReference>
<dbReference type="EMBL" id="CCDI010000004">
    <property type="protein sequence ID" value="CDQ24721.1"/>
    <property type="molecule type" value="Genomic_DNA"/>
</dbReference>
<reference evidence="3 4" key="2">
    <citation type="submission" date="2014-05" db="EMBL/GenBank/DDBJ databases">
        <title>Draft genome sequence of Halobacillus karajensis HK-03.</title>
        <authorList>
            <person name="Khelaifia S."/>
            <person name="Croce O."/>
            <person name="Lagier J.C."/>
            <person name="Raoult D."/>
        </authorList>
    </citation>
    <scope>NUCLEOTIDE SEQUENCE [LARGE SCALE GENOMIC DNA]</scope>
    <source>
        <strain evidence="3 4">HD-03</strain>
    </source>
</reference>
<comment type="caution">
    <text evidence="3">The sequence shown here is derived from an EMBL/GenBank/DDBJ whole genome shotgun (WGS) entry which is preliminary data.</text>
</comment>
<evidence type="ECO:0000313" key="3">
    <source>
        <dbReference type="EMBL" id="CDQ24721.1"/>
    </source>
</evidence>
<evidence type="ECO:0000313" key="4">
    <source>
        <dbReference type="Proteomes" id="UP000028868"/>
    </source>
</evidence>
<dbReference type="AlphaFoldDB" id="A0A024P7W6"/>
<dbReference type="Pfam" id="PF04480">
    <property type="entry name" value="DUF559"/>
    <property type="match status" value="1"/>
</dbReference>
<keyword evidence="1" id="KW-0472">Membrane</keyword>
<reference evidence="4" key="1">
    <citation type="submission" date="2014-03" db="EMBL/GenBank/DDBJ databases">
        <authorList>
            <person name="Urmite Genomes U."/>
        </authorList>
    </citation>
    <scope>NUCLEOTIDE SEQUENCE [LARGE SCALE GENOMIC DNA]</scope>
    <source>
        <strain evidence="4">HD-03</strain>
    </source>
</reference>
<dbReference type="Proteomes" id="UP000028868">
    <property type="component" value="Unassembled WGS sequence"/>
</dbReference>
<sequence>MDMNGTMFIEYAAFMTLLILAVLLTLRVRDGSQQPLSDAEVFTSSLVKRLYEGFLSYGLQPTLQYRVDKYTIDVAFPELKIAVEAVEHDFLISSDVWEAEWEKESYLKNHGWTVLRFSGARIDEDLPRVVEKVSRELTNKSNSS</sequence>
<dbReference type="InterPro" id="IPR007569">
    <property type="entry name" value="DUF559"/>
</dbReference>
<accession>A0A024P7W6</accession>
<proteinExistence type="predicted"/>
<protein>
    <recommendedName>
        <fullName evidence="2">DUF559 domain-containing protein</fullName>
    </recommendedName>
</protein>
<name>A0A024P7W6_9BACI</name>
<feature type="domain" description="DUF559" evidence="2">
    <location>
        <begin position="58"/>
        <end position="137"/>
    </location>
</feature>
<evidence type="ECO:0000256" key="1">
    <source>
        <dbReference type="SAM" id="Phobius"/>
    </source>
</evidence>
<dbReference type="SUPFAM" id="SSF52980">
    <property type="entry name" value="Restriction endonuclease-like"/>
    <property type="match status" value="1"/>
</dbReference>
<evidence type="ECO:0000259" key="2">
    <source>
        <dbReference type="Pfam" id="PF04480"/>
    </source>
</evidence>
<keyword evidence="1" id="KW-1133">Transmembrane helix</keyword>
<keyword evidence="4" id="KW-1185">Reference proteome</keyword>
<dbReference type="InterPro" id="IPR011335">
    <property type="entry name" value="Restrct_endonuc-II-like"/>
</dbReference>
<keyword evidence="1" id="KW-0812">Transmembrane</keyword>
<organism evidence="3 4">
    <name type="scientific">Halobacillus karajensis</name>
    <dbReference type="NCBI Taxonomy" id="195088"/>
    <lineage>
        <taxon>Bacteria</taxon>
        <taxon>Bacillati</taxon>
        <taxon>Bacillota</taxon>
        <taxon>Bacilli</taxon>
        <taxon>Bacillales</taxon>
        <taxon>Bacillaceae</taxon>
        <taxon>Halobacillus</taxon>
    </lineage>
</organism>